<dbReference type="EMBL" id="PDXA01000050">
    <property type="protein sequence ID" value="RYN41578.1"/>
    <property type="molecule type" value="Genomic_DNA"/>
</dbReference>
<organism evidence="3 4">
    <name type="scientific">Alternaria tenuissima</name>
    <dbReference type="NCBI Taxonomy" id="119927"/>
    <lineage>
        <taxon>Eukaryota</taxon>
        <taxon>Fungi</taxon>
        <taxon>Dikarya</taxon>
        <taxon>Ascomycota</taxon>
        <taxon>Pezizomycotina</taxon>
        <taxon>Dothideomycetes</taxon>
        <taxon>Pleosporomycetidae</taxon>
        <taxon>Pleosporales</taxon>
        <taxon>Pleosporineae</taxon>
        <taxon>Pleosporaceae</taxon>
        <taxon>Alternaria</taxon>
        <taxon>Alternaria sect. Alternaria</taxon>
        <taxon>Alternaria alternata complex</taxon>
    </lineage>
</organism>
<feature type="region of interest" description="Disordered" evidence="1">
    <location>
        <begin position="1"/>
        <end position="21"/>
    </location>
</feature>
<name>A0A4Q4M3G2_9PLEO</name>
<dbReference type="PANTHER" id="PTHR28094:SF1">
    <property type="entry name" value="MEIOTICALLY UP-REGULATED GENE 113 PROTEIN"/>
    <property type="match status" value="1"/>
</dbReference>
<dbReference type="PANTHER" id="PTHR28094">
    <property type="entry name" value="MEIOTICALLY UP-REGULATED GENE 113 PROTEIN"/>
    <property type="match status" value="1"/>
</dbReference>
<dbReference type="SMART" id="SM00974">
    <property type="entry name" value="T5orf172"/>
    <property type="match status" value="1"/>
</dbReference>
<evidence type="ECO:0000256" key="1">
    <source>
        <dbReference type="SAM" id="MobiDB-lite"/>
    </source>
</evidence>
<evidence type="ECO:0000259" key="2">
    <source>
        <dbReference type="SMART" id="SM00974"/>
    </source>
</evidence>
<evidence type="ECO:0000313" key="3">
    <source>
        <dbReference type="EMBL" id="RYN41578.1"/>
    </source>
</evidence>
<accession>A0A4Q4M3G2</accession>
<dbReference type="AlphaFoldDB" id="A0A4Q4M3G2"/>
<dbReference type="Proteomes" id="UP000292402">
    <property type="component" value="Unassembled WGS sequence"/>
</dbReference>
<feature type="region of interest" description="Disordered" evidence="1">
    <location>
        <begin position="564"/>
        <end position="594"/>
    </location>
</feature>
<protein>
    <recommendedName>
        <fullName evidence="2">Bacteriophage T5 Orf172 DNA-binding domain-containing protein</fullName>
    </recommendedName>
</protein>
<sequence>MTFVSQDRSAQEHAFQTPKRGHLTFGRTTLAASVSNENADNSSSLLDPKNFSCLSSTSTVSTVSPAAGFNDIWDAPDTPCGKSGTALRRISTPLTPPTPPDSSEKPFISPISKLSFGARVGSAAKQQIFESKDAALQDDQFQPTKIFRNLTFELQAISQKNVASPSVKYNINPSFAFSNDPVSSRTRSKTSNKAPVTSAVHVALNEGGIRSPQYRTTPPVRSAFEKLLEQILPHDLHARIASQPRSCVASLITDTSRRCTDSKGSLKDISGIVEKLVQCKSKENYYAVLNHIEDLIDSVMCNRHWRTVLKQLKAGSRMAQLRSRVENMTHMTEVDRSAFNRWIDAVCECDLRTPEDHVSELQPIATNTKLVVQSKPIVRPTVRSPGNRIAVRFSLSSGFLRYEPQKTENLSVFDALYEQAASPLTPKAFTPGFIYLYWDKAFFGKIKIGYTNNLARRLEEWKRDCNPENAYHSGAESQVKMPHVFRVEQLIHTELKECRLRRRCDGCGRTHKEWFEANEAHAVKVLRKWRDWMLQEPYVYDEALGQWTMKPEMLETLGKMCEPIPNDVSTQKSGKKSVARRPTPQKKKSFRRTM</sequence>
<feature type="domain" description="Bacteriophage T5 Orf172 DNA-binding" evidence="2">
    <location>
        <begin position="440"/>
        <end position="529"/>
    </location>
</feature>
<dbReference type="Pfam" id="PF10544">
    <property type="entry name" value="T5orf172"/>
    <property type="match status" value="1"/>
</dbReference>
<proteinExistence type="predicted"/>
<dbReference type="InterPro" id="IPR053006">
    <property type="entry name" value="Meiosis_regulatory"/>
</dbReference>
<dbReference type="InterPro" id="IPR018306">
    <property type="entry name" value="Phage_T5_Orf172_DNA-bd"/>
</dbReference>
<comment type="caution">
    <text evidence="3">The sequence shown here is derived from an EMBL/GenBank/DDBJ whole genome shotgun (WGS) entry which is preliminary data.</text>
</comment>
<reference evidence="4" key="1">
    <citation type="journal article" date="2019" name="bioRxiv">
        <title>Genomics, evolutionary history and diagnostics of the Alternaria alternata species group including apple and Asian pear pathotypes.</title>
        <authorList>
            <person name="Armitage A.D."/>
            <person name="Cockerton H.M."/>
            <person name="Sreenivasaprasad S."/>
            <person name="Woodhall J.W."/>
            <person name="Lane C.R."/>
            <person name="Harrison R.J."/>
            <person name="Clarkson J.P."/>
        </authorList>
    </citation>
    <scope>NUCLEOTIDE SEQUENCE [LARGE SCALE GENOMIC DNA]</scope>
    <source>
        <strain evidence="4">FERA 1082</strain>
    </source>
</reference>
<feature type="compositionally biased region" description="Basic residues" evidence="1">
    <location>
        <begin position="573"/>
        <end position="594"/>
    </location>
</feature>
<evidence type="ECO:0000313" key="4">
    <source>
        <dbReference type="Proteomes" id="UP000292402"/>
    </source>
</evidence>
<gene>
    <name evidence="3" type="ORF">AA0114_g10764</name>
</gene>